<dbReference type="EMBL" id="CP018047">
    <property type="protein sequence ID" value="AQU67948.1"/>
    <property type="molecule type" value="Genomic_DNA"/>
</dbReference>
<gene>
    <name evidence="1" type="ORF">BBN63_18680</name>
</gene>
<reference evidence="1 2" key="1">
    <citation type="submission" date="2016-11" db="EMBL/GenBank/DDBJ databases">
        <title>Complete genome sequence of Streptomyces niveus SCSIO 3406.</title>
        <authorList>
            <person name="Zhu Q."/>
            <person name="Cheng W."/>
            <person name="Song Y."/>
            <person name="Li Q."/>
            <person name="Ju J."/>
        </authorList>
    </citation>
    <scope>NUCLEOTIDE SEQUENCE [LARGE SCALE GENOMIC DNA]</scope>
    <source>
        <strain evidence="1 2">SCSIO 3406</strain>
    </source>
</reference>
<dbReference type="KEGG" id="snw:BBN63_18680"/>
<dbReference type="SUPFAM" id="SSF55729">
    <property type="entry name" value="Acyl-CoA N-acyltransferases (Nat)"/>
    <property type="match status" value="1"/>
</dbReference>
<sequence>MDLNHARALWSELAGVPVEFTTPTAVVTAPGSRLCPPGWAGIVRIGDAAVVTAPDARGAEALGSAVRKLAPAELVDPVRLGKALSGTGAPVLDVLGPATLSYVDRDAFVPALAEAAGATVERAAPGDSALTALLAGAGQGDADESGLDEITSPAFLLREAGGARTAGHGDGTGEGVGAGAGGGADEVVAAAGYVTWPRSVAHVCVLVAPHRRGRRLAGIVASAAVSHALDAGLLPQWRARPYPSRRVAAALGFRELGAQLSVRI</sequence>
<dbReference type="InterPro" id="IPR027365">
    <property type="entry name" value="GNAT_acetyltra_YdfB-like"/>
</dbReference>
<protein>
    <submittedName>
        <fullName evidence="1">Uncharacterized protein</fullName>
    </submittedName>
</protein>
<dbReference type="OrthoDB" id="4824241at2"/>
<accession>A0A1U9QUL4</accession>
<dbReference type="InterPro" id="IPR016181">
    <property type="entry name" value="Acyl_CoA_acyltransferase"/>
</dbReference>
<organism evidence="1 2">
    <name type="scientific">Streptomyces niveus</name>
    <name type="common">Streptomyces spheroides</name>
    <dbReference type="NCBI Taxonomy" id="193462"/>
    <lineage>
        <taxon>Bacteria</taxon>
        <taxon>Bacillati</taxon>
        <taxon>Actinomycetota</taxon>
        <taxon>Actinomycetes</taxon>
        <taxon>Kitasatosporales</taxon>
        <taxon>Streptomycetaceae</taxon>
        <taxon>Streptomyces</taxon>
    </lineage>
</organism>
<dbReference type="Gene3D" id="3.40.630.30">
    <property type="match status" value="1"/>
</dbReference>
<keyword evidence="2" id="KW-1185">Reference proteome</keyword>
<evidence type="ECO:0000313" key="2">
    <source>
        <dbReference type="Proteomes" id="UP000189677"/>
    </source>
</evidence>
<name>A0A1U9QUL4_STRNV</name>
<evidence type="ECO:0000313" key="1">
    <source>
        <dbReference type="EMBL" id="AQU67948.1"/>
    </source>
</evidence>
<dbReference type="Proteomes" id="UP000189677">
    <property type="component" value="Chromosome"/>
</dbReference>
<dbReference type="RefSeq" id="WP_078076532.1">
    <property type="nucleotide sequence ID" value="NZ_CP018047.1"/>
</dbReference>
<proteinExistence type="predicted"/>
<dbReference type="Pfam" id="PF12746">
    <property type="entry name" value="GNAT_acetyltran"/>
    <property type="match status" value="1"/>
</dbReference>
<dbReference type="AlphaFoldDB" id="A0A1U9QUL4"/>